<proteinExistence type="predicted"/>
<dbReference type="AlphaFoldDB" id="X1UME6"/>
<dbReference type="EMBL" id="BARW01026374">
    <property type="protein sequence ID" value="GAJ04772.1"/>
    <property type="molecule type" value="Genomic_DNA"/>
</dbReference>
<feature type="non-terminal residue" evidence="1">
    <location>
        <position position="1"/>
    </location>
</feature>
<sequence length="39" mass="4392">FEQERLDAANKFRTKSGEYIDTFATAIGTTVENFKSAHP</sequence>
<gene>
    <name evidence="1" type="ORF">S12H4_43032</name>
</gene>
<accession>X1UME6</accession>
<evidence type="ECO:0000313" key="1">
    <source>
        <dbReference type="EMBL" id="GAJ04772.1"/>
    </source>
</evidence>
<reference evidence="1" key="1">
    <citation type="journal article" date="2014" name="Front. Microbiol.">
        <title>High frequency of phylogenetically diverse reductive dehalogenase-homologous genes in deep subseafloor sedimentary metagenomes.</title>
        <authorList>
            <person name="Kawai M."/>
            <person name="Futagami T."/>
            <person name="Toyoda A."/>
            <person name="Takaki Y."/>
            <person name="Nishi S."/>
            <person name="Hori S."/>
            <person name="Arai W."/>
            <person name="Tsubouchi T."/>
            <person name="Morono Y."/>
            <person name="Uchiyama I."/>
            <person name="Ito T."/>
            <person name="Fujiyama A."/>
            <person name="Inagaki F."/>
            <person name="Takami H."/>
        </authorList>
    </citation>
    <scope>NUCLEOTIDE SEQUENCE</scope>
    <source>
        <strain evidence="1">Expedition CK06-06</strain>
    </source>
</reference>
<protein>
    <submittedName>
        <fullName evidence="1">Uncharacterized protein</fullName>
    </submittedName>
</protein>
<name>X1UME6_9ZZZZ</name>
<organism evidence="1">
    <name type="scientific">marine sediment metagenome</name>
    <dbReference type="NCBI Taxonomy" id="412755"/>
    <lineage>
        <taxon>unclassified sequences</taxon>
        <taxon>metagenomes</taxon>
        <taxon>ecological metagenomes</taxon>
    </lineage>
</organism>
<comment type="caution">
    <text evidence="1">The sequence shown here is derived from an EMBL/GenBank/DDBJ whole genome shotgun (WGS) entry which is preliminary data.</text>
</comment>